<evidence type="ECO:0000313" key="2">
    <source>
        <dbReference type="EMBL" id="AWT24899.1"/>
    </source>
</evidence>
<organism evidence="2 3">
    <name type="scientific">Corynebacterium provencense</name>
    <dbReference type="NCBI Taxonomy" id="1737425"/>
    <lineage>
        <taxon>Bacteria</taxon>
        <taxon>Bacillati</taxon>
        <taxon>Actinomycetota</taxon>
        <taxon>Actinomycetes</taxon>
        <taxon>Mycobacteriales</taxon>
        <taxon>Corynebacteriaceae</taxon>
        <taxon>Corynebacterium</taxon>
    </lineage>
</organism>
<keyword evidence="3" id="KW-1185">Reference proteome</keyword>
<evidence type="ECO:0000313" key="3">
    <source>
        <dbReference type="Proteomes" id="UP000247696"/>
    </source>
</evidence>
<feature type="region of interest" description="Disordered" evidence="1">
    <location>
        <begin position="1"/>
        <end position="23"/>
    </location>
</feature>
<name>A0A2Z3YMQ2_9CORY</name>
<protein>
    <submittedName>
        <fullName evidence="2">Uncharacterized protein</fullName>
    </submittedName>
</protein>
<gene>
    <name evidence="2" type="ORF">Csp1_00620</name>
</gene>
<dbReference type="AlphaFoldDB" id="A0A2Z3YMQ2"/>
<evidence type="ECO:0000256" key="1">
    <source>
        <dbReference type="SAM" id="MobiDB-lite"/>
    </source>
</evidence>
<feature type="compositionally biased region" description="Basic and acidic residues" evidence="1">
    <location>
        <begin position="1"/>
        <end position="16"/>
    </location>
</feature>
<dbReference type="KEGG" id="cpre:Csp1_00620"/>
<accession>A0A2Z3YMQ2</accession>
<sequence length="80" mass="8732">MTELEGRLGDAVREGAEPGSPLADEHREVLSGFHALSVPVQVSLGRMHEDIAPGLTFWLRQAIDARARALGVDPDKAEWE</sequence>
<reference evidence="3" key="1">
    <citation type="submission" date="2017-11" db="EMBL/GenBank/DDBJ databases">
        <title>Otitis media/interna in a cat caused by the recently described species Corynebacterium provencense.</title>
        <authorList>
            <person name="Kittl S."/>
            <person name="Brodard I."/>
            <person name="Rychener L."/>
            <person name="Jores J."/>
            <person name="Roosje P."/>
            <person name="Gobeli Brawand S."/>
        </authorList>
    </citation>
    <scope>NUCLEOTIDE SEQUENCE [LARGE SCALE GENOMIC DNA]</scope>
    <source>
        <strain evidence="3">17KM38</strain>
    </source>
</reference>
<proteinExistence type="predicted"/>
<dbReference type="Proteomes" id="UP000247696">
    <property type="component" value="Chromosome"/>
</dbReference>
<dbReference type="EMBL" id="CP024988">
    <property type="protein sequence ID" value="AWT24899.1"/>
    <property type="molecule type" value="Genomic_DNA"/>
</dbReference>